<keyword evidence="2" id="KW-0732">Signal</keyword>
<organism evidence="3 4">
    <name type="scientific">Dillenia turbinata</name>
    <dbReference type="NCBI Taxonomy" id="194707"/>
    <lineage>
        <taxon>Eukaryota</taxon>
        <taxon>Viridiplantae</taxon>
        <taxon>Streptophyta</taxon>
        <taxon>Embryophyta</taxon>
        <taxon>Tracheophyta</taxon>
        <taxon>Spermatophyta</taxon>
        <taxon>Magnoliopsida</taxon>
        <taxon>eudicotyledons</taxon>
        <taxon>Gunneridae</taxon>
        <taxon>Pentapetalae</taxon>
        <taxon>Dilleniales</taxon>
        <taxon>Dilleniaceae</taxon>
        <taxon>Dillenia</taxon>
    </lineage>
</organism>
<protein>
    <submittedName>
        <fullName evidence="3">GDSL lipase/esterase</fullName>
    </submittedName>
</protein>
<proteinExistence type="inferred from homology"/>
<accession>A0AAN8UZ65</accession>
<dbReference type="GO" id="GO:0005576">
    <property type="term" value="C:extracellular region"/>
    <property type="evidence" value="ECO:0007669"/>
    <property type="project" value="TreeGrafter"/>
</dbReference>
<name>A0AAN8UZ65_9MAGN</name>
<dbReference type="EMBL" id="JBAMMX010000017">
    <property type="protein sequence ID" value="KAK6924515.1"/>
    <property type="molecule type" value="Genomic_DNA"/>
</dbReference>
<dbReference type="InterPro" id="IPR036514">
    <property type="entry name" value="SGNH_hydro_sf"/>
</dbReference>
<dbReference type="Gene3D" id="3.40.50.1110">
    <property type="entry name" value="SGNH hydrolase"/>
    <property type="match status" value="1"/>
</dbReference>
<evidence type="ECO:0000256" key="2">
    <source>
        <dbReference type="SAM" id="SignalP"/>
    </source>
</evidence>
<reference evidence="3 4" key="1">
    <citation type="submission" date="2023-12" db="EMBL/GenBank/DDBJ databases">
        <title>A high-quality genome assembly for Dillenia turbinata (Dilleniales).</title>
        <authorList>
            <person name="Chanderbali A."/>
        </authorList>
    </citation>
    <scope>NUCLEOTIDE SEQUENCE [LARGE SCALE GENOMIC DNA]</scope>
    <source>
        <strain evidence="3">LSX21</strain>
        <tissue evidence="3">Leaf</tissue>
    </source>
</reference>
<comment type="similarity">
    <text evidence="1">Belongs to the 'GDSL' lipolytic enzyme family.</text>
</comment>
<dbReference type="InterPro" id="IPR035669">
    <property type="entry name" value="SGNH_plant_lipase-like"/>
</dbReference>
<dbReference type="SUPFAM" id="SSF52266">
    <property type="entry name" value="SGNH hydrolase"/>
    <property type="match status" value="1"/>
</dbReference>
<dbReference type="InterPro" id="IPR050592">
    <property type="entry name" value="GDSL_lipolytic_enzyme"/>
</dbReference>
<gene>
    <name evidence="3" type="ORF">RJ641_010715</name>
</gene>
<dbReference type="FunFam" id="3.40.50.1110:FF:000003">
    <property type="entry name" value="GDSL esterase/lipase APG"/>
    <property type="match status" value="1"/>
</dbReference>
<evidence type="ECO:0000313" key="4">
    <source>
        <dbReference type="Proteomes" id="UP001370490"/>
    </source>
</evidence>
<dbReference type="CDD" id="cd01837">
    <property type="entry name" value="SGNH_plant_lipase_like"/>
    <property type="match status" value="1"/>
</dbReference>
<dbReference type="GO" id="GO:0016788">
    <property type="term" value="F:hydrolase activity, acting on ester bonds"/>
    <property type="evidence" value="ECO:0007669"/>
    <property type="project" value="InterPro"/>
</dbReference>
<dbReference type="AlphaFoldDB" id="A0AAN8UZ65"/>
<dbReference type="Proteomes" id="UP001370490">
    <property type="component" value="Unassembled WGS sequence"/>
</dbReference>
<keyword evidence="4" id="KW-1185">Reference proteome</keyword>
<dbReference type="PANTHER" id="PTHR45642">
    <property type="entry name" value="GDSL ESTERASE/LIPASE EXL3"/>
    <property type="match status" value="1"/>
</dbReference>
<evidence type="ECO:0000256" key="1">
    <source>
        <dbReference type="ARBA" id="ARBA00008668"/>
    </source>
</evidence>
<feature type="signal peptide" evidence="2">
    <location>
        <begin position="1"/>
        <end position="17"/>
    </location>
</feature>
<dbReference type="InterPro" id="IPR001087">
    <property type="entry name" value="GDSL"/>
</dbReference>
<sequence>MILSLVIFSLFIHHALAIIPLPKNQSLPALIVFGDSIVDPGNNNDLLTLAKCNYPPYGKDFIDGKATGRFSNGRIPPDLIAEELCIKELVPAYLDPNLQVDDLLSGVSFASGASGYDPLTPKLASVLSLSDQLDLFKEYTRKITDAIGEDEEAKIISESLYIVCTGSDDIANTYFATPARKFDYDINAYTDLMVTFASNFLEDLYGLGARRVAVFSLPPIGCVPSQRTIGGGLKRSCAESRNHAAEIFNSKLSLTVDLLNKKLPRAKLVVFDIYNPLLALLHNHAKYGFEVVNNGCCGTGVIEVTILCNRFTPFTCTNDRKYLFWDSYHPTEEAYRILVHQILKEHINKFF</sequence>
<dbReference type="PANTHER" id="PTHR45642:SF95">
    <property type="entry name" value="GDSL-LIKE LIPASE_ACYLHYDROLASE FAMILY PROTEIN, EXPRESSED"/>
    <property type="match status" value="1"/>
</dbReference>
<feature type="chain" id="PRO_5042859594" evidence="2">
    <location>
        <begin position="18"/>
        <end position="351"/>
    </location>
</feature>
<evidence type="ECO:0000313" key="3">
    <source>
        <dbReference type="EMBL" id="KAK6924515.1"/>
    </source>
</evidence>
<comment type="caution">
    <text evidence="3">The sequence shown here is derived from an EMBL/GenBank/DDBJ whole genome shotgun (WGS) entry which is preliminary data.</text>
</comment>
<dbReference type="Pfam" id="PF00657">
    <property type="entry name" value="Lipase_GDSL"/>
    <property type="match status" value="1"/>
</dbReference>